<dbReference type="PROSITE" id="PS00086">
    <property type="entry name" value="CYTOCHROME_P450"/>
    <property type="match status" value="1"/>
</dbReference>
<dbReference type="GO" id="GO:0009742">
    <property type="term" value="P:brassinosteroid mediated signaling pathway"/>
    <property type="evidence" value="ECO:0007669"/>
    <property type="project" value="TreeGrafter"/>
</dbReference>
<dbReference type="GO" id="GO:0005525">
    <property type="term" value="F:GTP binding"/>
    <property type="evidence" value="ECO:0007669"/>
    <property type="project" value="InterPro"/>
</dbReference>
<dbReference type="Pfam" id="PF21516">
    <property type="entry name" value="YqeH-like_C"/>
    <property type="match status" value="1"/>
</dbReference>
<evidence type="ECO:0000259" key="5">
    <source>
        <dbReference type="Pfam" id="PF01926"/>
    </source>
</evidence>
<comment type="cofactor">
    <cofactor evidence="3">
        <name>heme</name>
        <dbReference type="ChEBI" id="CHEBI:30413"/>
    </cofactor>
</comment>
<dbReference type="InterPro" id="IPR050896">
    <property type="entry name" value="Mito_lipid_metab_GTPase"/>
</dbReference>
<keyword evidence="2 3" id="KW-0408">Iron</keyword>
<sequence>MDMLATKTTWLAIALFFITVVATKISRWKSNIHHLSTRPLPPVVNVLALLPSLFKKGFGVTINDLYTRYGSVFTINLLGPKITLLVGPDVSAHFFQGLESEISFGNFAEVTVPIFGQEVLYGVDAATRSEQVNLMLDILKPSKLRSLVDPIFQEVEAYFAKWGQDGIVDLKHELEQVLMFISSRCLLGYEVREMMLKEVYSLFHELENGLNFFSYLFPYFPTLTNCRRNKAHIRLKEIFTATIRSRRSSSRVEEDALQRLMDSKYKDGRSITEGEISGMVMALIFAGKHPSSSTSIWTGAFMLSNTKFLIAAMEEQKHILSKYKNQIGYDALLEMDTLHRCIKEAIRMHTPAQMLARKAHKKFKVQTKEGKEYDIPGGHNVVIPTAFNNKLAHVYNDPHVYDPNRFGPGREEDKVCGEYSFTTFGGGRHVCPGMALAYLQIKVIWSHLLRNFELKLISPFPDADLRKMGQEPKGKVDLSKLGQEPKEKVMDDDPDLPGFFTSPSRRPPQDELGEEESDSPEGFVGDEEEDDGLPSESDLAAELDGLDTGFLESLEEEDEEDEEEDGGGETEAGMDGESGWDSEWDDGMEEDEEEKWSKELDGFTPPGVGYGSITEETLERMRKEKLSKAERKRRAREAKQAEAREDSAVVCARCHSLRNYGHVKNDRADNLIPDFDFDRFISSRLMKRSAGTPVIVMVVDCADFDGSFPKRAAKSLFRALEGRGNSKLSETPRLVLVGTKVDLLPWEQMGVRLEKWVRGRAKAFGAPKLDAVYLVSVHKDLSVRNLISYVKDLAGPRSNVWVIGAQNAGKSTLINAFAKKQGVKITRLTEAAVPGTTLGILRMTGVLPAKAKMYDTPGLLHPYIMSMRLNTEERKMVEIRKELRPRTFRVKAGQSVHIGGLTRLDVLEASVQTIYVTVWASANISLHLGKTENAEELRAKHVGIRLQPPVAAERATELGQWTERRIDVSGVSWDVNSTDIAVSGLGWYSLGLKGNATVAVHTFDGIDVTQRDAMILHRAKFLERPGFLLPIAIANAIGEETRKKNERLNAQQQSDDDDYDDDDLSDDESAE</sequence>
<dbReference type="PANTHER" id="PTHR46434">
    <property type="entry name" value="GENETIC INTERACTOR OF PROHIBITINS 3, MITOCHONDRIAL"/>
    <property type="match status" value="1"/>
</dbReference>
<dbReference type="GO" id="GO:0004497">
    <property type="term" value="F:monooxygenase activity"/>
    <property type="evidence" value="ECO:0007669"/>
    <property type="project" value="InterPro"/>
</dbReference>
<dbReference type="Pfam" id="PF01926">
    <property type="entry name" value="MMR_HSR1"/>
    <property type="match status" value="1"/>
</dbReference>
<evidence type="ECO:0000256" key="3">
    <source>
        <dbReference type="PIRSR" id="PIRSR602403-1"/>
    </source>
</evidence>
<dbReference type="PRINTS" id="PR00465">
    <property type="entry name" value="EP450IV"/>
</dbReference>
<evidence type="ECO:0000256" key="1">
    <source>
        <dbReference type="ARBA" id="ARBA00022723"/>
    </source>
</evidence>
<evidence type="ECO:0000313" key="8">
    <source>
        <dbReference type="Proteomes" id="UP000324705"/>
    </source>
</evidence>
<feature type="compositionally biased region" description="Basic and acidic residues" evidence="4">
    <location>
        <begin position="468"/>
        <end position="491"/>
    </location>
</feature>
<gene>
    <name evidence="7" type="ORF">TRITD_5Av1G001840</name>
</gene>
<dbReference type="GO" id="GO:0016705">
    <property type="term" value="F:oxidoreductase activity, acting on paired donors, with incorporation or reduction of molecular oxygen"/>
    <property type="evidence" value="ECO:0007669"/>
    <property type="project" value="InterPro"/>
</dbReference>
<dbReference type="SUPFAM" id="SSF48264">
    <property type="entry name" value="Cytochrome P450"/>
    <property type="match status" value="1"/>
</dbReference>
<evidence type="ECO:0000313" key="7">
    <source>
        <dbReference type="EMBL" id="VAI12027.1"/>
    </source>
</evidence>
<dbReference type="PANTHER" id="PTHR46434:SF3">
    <property type="entry name" value="GTP-BINDING PROTEIN BRASSINAZOLE INSENSITIVE PALE GREEN 2, CHLOROPLASTIC"/>
    <property type="match status" value="1"/>
</dbReference>
<dbReference type="EMBL" id="LT934119">
    <property type="protein sequence ID" value="VAI12027.1"/>
    <property type="molecule type" value="Genomic_DNA"/>
</dbReference>
<dbReference type="Proteomes" id="UP000324705">
    <property type="component" value="Chromosome 5A"/>
</dbReference>
<keyword evidence="3" id="KW-0349">Heme</keyword>
<dbReference type="Gene3D" id="1.10.630.10">
    <property type="entry name" value="Cytochrome P450"/>
    <property type="match status" value="1"/>
</dbReference>
<feature type="domain" description="G" evidence="5">
    <location>
        <begin position="800"/>
        <end position="861"/>
    </location>
</feature>
<dbReference type="CDD" id="cd01855">
    <property type="entry name" value="YqeH"/>
    <property type="match status" value="1"/>
</dbReference>
<feature type="binding site" description="axial binding residue" evidence="3">
    <location>
        <position position="431"/>
    </location>
    <ligand>
        <name>heme</name>
        <dbReference type="ChEBI" id="CHEBI:30413"/>
    </ligand>
    <ligandPart>
        <name>Fe</name>
        <dbReference type="ChEBI" id="CHEBI:18248"/>
    </ligandPart>
</feature>
<evidence type="ECO:0000256" key="4">
    <source>
        <dbReference type="SAM" id="MobiDB-lite"/>
    </source>
</evidence>
<keyword evidence="1 3" id="KW-0479">Metal-binding</keyword>
<organism evidence="7 8">
    <name type="scientific">Triticum turgidum subsp. durum</name>
    <name type="common">Durum wheat</name>
    <name type="synonym">Triticum durum</name>
    <dbReference type="NCBI Taxonomy" id="4567"/>
    <lineage>
        <taxon>Eukaryota</taxon>
        <taxon>Viridiplantae</taxon>
        <taxon>Streptophyta</taxon>
        <taxon>Embryophyta</taxon>
        <taxon>Tracheophyta</taxon>
        <taxon>Spermatophyta</taxon>
        <taxon>Magnoliopsida</taxon>
        <taxon>Liliopsida</taxon>
        <taxon>Poales</taxon>
        <taxon>Poaceae</taxon>
        <taxon>BOP clade</taxon>
        <taxon>Pooideae</taxon>
        <taxon>Triticodae</taxon>
        <taxon>Triticeae</taxon>
        <taxon>Triticinae</taxon>
        <taxon>Triticum</taxon>
    </lineage>
</organism>
<dbReference type="Gramene" id="TRITD5Av1G001840.3">
    <property type="protein sequence ID" value="TRITD5Av1G001840.3"/>
    <property type="gene ID" value="TRITD5Av1G001840"/>
</dbReference>
<proteinExistence type="predicted"/>
<feature type="domain" description="NOA1/YqeH-like C-terminal" evidence="6">
    <location>
        <begin position="916"/>
        <end position="1013"/>
    </location>
</feature>
<dbReference type="GO" id="GO:1901259">
    <property type="term" value="P:chloroplast rRNA processing"/>
    <property type="evidence" value="ECO:0007669"/>
    <property type="project" value="TreeGrafter"/>
</dbReference>
<dbReference type="GO" id="GO:0009570">
    <property type="term" value="C:chloroplast stroma"/>
    <property type="evidence" value="ECO:0007669"/>
    <property type="project" value="TreeGrafter"/>
</dbReference>
<dbReference type="InterPro" id="IPR017972">
    <property type="entry name" value="Cyt_P450_CS"/>
</dbReference>
<feature type="region of interest" description="Disordered" evidence="4">
    <location>
        <begin position="554"/>
        <end position="611"/>
    </location>
</feature>
<dbReference type="Pfam" id="PF00067">
    <property type="entry name" value="p450"/>
    <property type="match status" value="1"/>
</dbReference>
<dbReference type="GO" id="GO:0005739">
    <property type="term" value="C:mitochondrion"/>
    <property type="evidence" value="ECO:0007669"/>
    <property type="project" value="TreeGrafter"/>
</dbReference>
<dbReference type="CDD" id="cd11042">
    <property type="entry name" value="CYP51-like"/>
    <property type="match status" value="1"/>
</dbReference>
<reference evidence="7 8" key="1">
    <citation type="submission" date="2017-09" db="EMBL/GenBank/DDBJ databases">
        <authorList>
            <consortium name="International Durum Wheat Genome Sequencing Consortium (IDWGSC)"/>
            <person name="Milanesi L."/>
        </authorList>
    </citation>
    <scope>NUCLEOTIDE SEQUENCE [LARGE SCALE GENOMIC DNA]</scope>
    <source>
        <strain evidence="8">cv. Svevo</strain>
    </source>
</reference>
<feature type="region of interest" description="Disordered" evidence="4">
    <location>
        <begin position="1040"/>
        <end position="1071"/>
    </location>
</feature>
<evidence type="ECO:0000256" key="2">
    <source>
        <dbReference type="ARBA" id="ARBA00023004"/>
    </source>
</evidence>
<feature type="compositionally biased region" description="Acidic residues" evidence="4">
    <location>
        <begin position="554"/>
        <end position="594"/>
    </location>
</feature>
<dbReference type="GO" id="GO:0020037">
    <property type="term" value="F:heme binding"/>
    <property type="evidence" value="ECO:0007669"/>
    <property type="project" value="InterPro"/>
</dbReference>
<feature type="region of interest" description="Disordered" evidence="4">
    <location>
        <begin position="468"/>
        <end position="537"/>
    </location>
</feature>
<feature type="compositionally biased region" description="Acidic residues" evidence="4">
    <location>
        <begin position="1054"/>
        <end position="1071"/>
    </location>
</feature>
<feature type="region of interest" description="Disordered" evidence="4">
    <location>
        <begin position="621"/>
        <end position="640"/>
    </location>
</feature>
<evidence type="ECO:0000259" key="6">
    <source>
        <dbReference type="Pfam" id="PF21516"/>
    </source>
</evidence>
<protein>
    <submittedName>
        <fullName evidence="7">Uncharacterized protein</fullName>
    </submittedName>
</protein>
<feature type="compositionally biased region" description="Acidic residues" evidence="4">
    <location>
        <begin position="511"/>
        <end position="537"/>
    </location>
</feature>
<dbReference type="Gene3D" id="3.40.50.300">
    <property type="entry name" value="P-loop containing nucleotide triphosphate hydrolases"/>
    <property type="match status" value="1"/>
</dbReference>
<dbReference type="InterPro" id="IPR002403">
    <property type="entry name" value="Cyt_P450_E_grp-IV"/>
</dbReference>
<dbReference type="SUPFAM" id="SSF52540">
    <property type="entry name" value="P-loop containing nucleoside triphosphate hydrolases"/>
    <property type="match status" value="1"/>
</dbReference>
<dbReference type="GO" id="GO:0005506">
    <property type="term" value="F:iron ion binding"/>
    <property type="evidence" value="ECO:0007669"/>
    <property type="project" value="InterPro"/>
</dbReference>
<dbReference type="FunFam" id="3.40.50.300:FF:001582">
    <property type="entry name" value="GTP-binding protein BRASSINAZOLE INSENSITIVE PALE GREEN 2, chloroplastic"/>
    <property type="match status" value="1"/>
</dbReference>
<dbReference type="InterPro" id="IPR001128">
    <property type="entry name" value="Cyt_P450"/>
</dbReference>
<dbReference type="InterPro" id="IPR036396">
    <property type="entry name" value="Cyt_P450_sf"/>
</dbReference>
<dbReference type="AlphaFoldDB" id="A0A9R0WHP0"/>
<dbReference type="InterPro" id="IPR027417">
    <property type="entry name" value="P-loop_NTPase"/>
</dbReference>
<keyword evidence="8" id="KW-1185">Reference proteome</keyword>
<dbReference type="InterPro" id="IPR006073">
    <property type="entry name" value="GTP-bd"/>
</dbReference>
<accession>A0A9R0WHP0</accession>
<dbReference type="InterPro" id="IPR048422">
    <property type="entry name" value="NOA1/YqeH-like_C"/>
</dbReference>
<name>A0A9R0WHP0_TRITD</name>